<protein>
    <submittedName>
        <fullName evidence="1">Uncharacterized protein</fullName>
    </submittedName>
</protein>
<dbReference type="EMBL" id="JAIWYP010000001">
    <property type="protein sequence ID" value="KAH3882426.1"/>
    <property type="molecule type" value="Genomic_DNA"/>
</dbReference>
<accession>A0A9D4MTV9</accession>
<organism evidence="1 2">
    <name type="scientific">Dreissena polymorpha</name>
    <name type="common">Zebra mussel</name>
    <name type="synonym">Mytilus polymorpha</name>
    <dbReference type="NCBI Taxonomy" id="45954"/>
    <lineage>
        <taxon>Eukaryota</taxon>
        <taxon>Metazoa</taxon>
        <taxon>Spiralia</taxon>
        <taxon>Lophotrochozoa</taxon>
        <taxon>Mollusca</taxon>
        <taxon>Bivalvia</taxon>
        <taxon>Autobranchia</taxon>
        <taxon>Heteroconchia</taxon>
        <taxon>Euheterodonta</taxon>
        <taxon>Imparidentia</taxon>
        <taxon>Neoheterodontei</taxon>
        <taxon>Myida</taxon>
        <taxon>Dreissenoidea</taxon>
        <taxon>Dreissenidae</taxon>
        <taxon>Dreissena</taxon>
    </lineage>
</organism>
<proteinExistence type="predicted"/>
<evidence type="ECO:0000313" key="2">
    <source>
        <dbReference type="Proteomes" id="UP000828390"/>
    </source>
</evidence>
<name>A0A9D4MTV9_DREPO</name>
<dbReference type="Proteomes" id="UP000828390">
    <property type="component" value="Unassembled WGS sequence"/>
</dbReference>
<comment type="caution">
    <text evidence="1">The sequence shown here is derived from an EMBL/GenBank/DDBJ whole genome shotgun (WGS) entry which is preliminary data.</text>
</comment>
<evidence type="ECO:0000313" key="1">
    <source>
        <dbReference type="EMBL" id="KAH3882426.1"/>
    </source>
</evidence>
<sequence>MDVGNMQNFDVSGLMLALTERHSEMPAMSKSAIPVVVPDPDTKPTTYDNFNNEESSSLKTGLNAISWKTGLYASSWETGLYASSWKTGLYASS</sequence>
<reference evidence="1" key="1">
    <citation type="journal article" date="2019" name="bioRxiv">
        <title>The Genome of the Zebra Mussel, Dreissena polymorpha: A Resource for Invasive Species Research.</title>
        <authorList>
            <person name="McCartney M.A."/>
            <person name="Auch B."/>
            <person name="Kono T."/>
            <person name="Mallez S."/>
            <person name="Zhang Y."/>
            <person name="Obille A."/>
            <person name="Becker A."/>
            <person name="Abrahante J.E."/>
            <person name="Garbe J."/>
            <person name="Badalamenti J.P."/>
            <person name="Herman A."/>
            <person name="Mangelson H."/>
            <person name="Liachko I."/>
            <person name="Sullivan S."/>
            <person name="Sone E.D."/>
            <person name="Koren S."/>
            <person name="Silverstein K.A.T."/>
            <person name="Beckman K.B."/>
            <person name="Gohl D.M."/>
        </authorList>
    </citation>
    <scope>NUCLEOTIDE SEQUENCE</scope>
    <source>
        <strain evidence="1">Duluth1</strain>
        <tissue evidence="1">Whole animal</tissue>
    </source>
</reference>
<gene>
    <name evidence="1" type="ORF">DPMN_006365</name>
</gene>
<keyword evidence="2" id="KW-1185">Reference proteome</keyword>
<dbReference type="AlphaFoldDB" id="A0A9D4MTV9"/>
<reference evidence="1" key="2">
    <citation type="submission" date="2020-11" db="EMBL/GenBank/DDBJ databases">
        <authorList>
            <person name="McCartney M.A."/>
            <person name="Auch B."/>
            <person name="Kono T."/>
            <person name="Mallez S."/>
            <person name="Becker A."/>
            <person name="Gohl D.M."/>
            <person name="Silverstein K.A.T."/>
            <person name="Koren S."/>
            <person name="Bechman K.B."/>
            <person name="Herman A."/>
            <person name="Abrahante J.E."/>
            <person name="Garbe J."/>
        </authorList>
    </citation>
    <scope>NUCLEOTIDE SEQUENCE</scope>
    <source>
        <strain evidence="1">Duluth1</strain>
        <tissue evidence="1">Whole animal</tissue>
    </source>
</reference>